<dbReference type="PRINTS" id="PR00413">
    <property type="entry name" value="HADHALOGNASE"/>
</dbReference>
<dbReference type="InterPro" id="IPR041492">
    <property type="entry name" value="HAD_2"/>
</dbReference>
<dbReference type="SFLD" id="SFLDS00003">
    <property type="entry name" value="Haloacid_Dehalogenase"/>
    <property type="match status" value="1"/>
</dbReference>
<evidence type="ECO:0000313" key="1">
    <source>
        <dbReference type="EMBL" id="RFA25042.1"/>
    </source>
</evidence>
<dbReference type="InterPro" id="IPR006439">
    <property type="entry name" value="HAD-SF_hydro_IA"/>
</dbReference>
<dbReference type="InterPro" id="IPR023214">
    <property type="entry name" value="HAD_sf"/>
</dbReference>
<dbReference type="InterPro" id="IPR036412">
    <property type="entry name" value="HAD-like_sf"/>
</dbReference>
<dbReference type="InterPro" id="IPR023198">
    <property type="entry name" value="PGP-like_dom2"/>
</dbReference>
<dbReference type="SFLD" id="SFLDG01129">
    <property type="entry name" value="C1.5:_HAD__Beta-PGM__Phosphata"/>
    <property type="match status" value="1"/>
</dbReference>
<dbReference type="PANTHER" id="PTHR43434:SF16">
    <property type="entry name" value="BLL8046 PROTEIN"/>
    <property type="match status" value="1"/>
</dbReference>
<gene>
    <name evidence="1" type="ORF">B7R25_15955</name>
</gene>
<organism evidence="1 2">
    <name type="scientific">Subtercola boreus</name>
    <dbReference type="NCBI Taxonomy" id="120213"/>
    <lineage>
        <taxon>Bacteria</taxon>
        <taxon>Bacillati</taxon>
        <taxon>Actinomycetota</taxon>
        <taxon>Actinomycetes</taxon>
        <taxon>Micrococcales</taxon>
        <taxon>Microbacteriaceae</taxon>
        <taxon>Subtercola</taxon>
    </lineage>
</organism>
<name>A0A3E0W6M8_9MICO</name>
<comment type="caution">
    <text evidence="1">The sequence shown here is derived from an EMBL/GenBank/DDBJ whole genome shotgun (WGS) entry which is preliminary data.</text>
</comment>
<dbReference type="Gene3D" id="3.40.50.1000">
    <property type="entry name" value="HAD superfamily/HAD-like"/>
    <property type="match status" value="1"/>
</dbReference>
<dbReference type="InterPro" id="IPR050155">
    <property type="entry name" value="HAD-like_hydrolase_sf"/>
</dbReference>
<dbReference type="OrthoDB" id="9793014at2"/>
<dbReference type="AlphaFoldDB" id="A0A3E0W6M8"/>
<dbReference type="GO" id="GO:0008967">
    <property type="term" value="F:phosphoglycolate phosphatase activity"/>
    <property type="evidence" value="ECO:0007669"/>
    <property type="project" value="TreeGrafter"/>
</dbReference>
<reference evidence="1 2" key="1">
    <citation type="submission" date="2017-04" db="EMBL/GenBank/DDBJ databases">
        <title>Comparative genome analysis of Subtercola boreus.</title>
        <authorList>
            <person name="Cho Y.-J."/>
            <person name="Cho A."/>
            <person name="Kim O.-S."/>
            <person name="Lee J.-I."/>
        </authorList>
    </citation>
    <scope>NUCLEOTIDE SEQUENCE [LARGE SCALE GENOMIC DNA]</scope>
    <source>
        <strain evidence="1 2">P28004</strain>
    </source>
</reference>
<protein>
    <submittedName>
        <fullName evidence="1">HAD family hydrolase</fullName>
    </submittedName>
</protein>
<dbReference type="NCBIfam" id="TIGR01549">
    <property type="entry name" value="HAD-SF-IA-v1"/>
    <property type="match status" value="1"/>
</dbReference>
<dbReference type="NCBIfam" id="TIGR01509">
    <property type="entry name" value="HAD-SF-IA-v3"/>
    <property type="match status" value="1"/>
</dbReference>
<accession>A0A3E0W6M8</accession>
<keyword evidence="1" id="KW-0378">Hydrolase</keyword>
<dbReference type="Proteomes" id="UP000257080">
    <property type="component" value="Unassembled WGS sequence"/>
</dbReference>
<sequence>MTNDTKPGSRAVLFDIDGTLVDSNYLHIDAWDRAFVEIGHPVDLWRIHRSIGMDSGKLLERLLGTDASSLGEDAKKLHSSRYLSSTDRLRPISDSTELLAELARRGHSVVLATSAPEEELKILLGVLEVDDSVQAVTSSEDVGTAKPDPDIIQSALEKAGVSADQAVMVGDSVWDVEAAKRAGVQSIGVLSGGFSREELLEAGAAAVYEDIAALLRELDDSPIARQGS</sequence>
<dbReference type="GO" id="GO:0005829">
    <property type="term" value="C:cytosol"/>
    <property type="evidence" value="ECO:0007669"/>
    <property type="project" value="TreeGrafter"/>
</dbReference>
<dbReference type="Gene3D" id="1.10.150.240">
    <property type="entry name" value="Putative phosphatase, domain 2"/>
    <property type="match status" value="1"/>
</dbReference>
<dbReference type="PANTHER" id="PTHR43434">
    <property type="entry name" value="PHOSPHOGLYCOLATE PHOSPHATASE"/>
    <property type="match status" value="1"/>
</dbReference>
<dbReference type="SUPFAM" id="SSF56784">
    <property type="entry name" value="HAD-like"/>
    <property type="match status" value="1"/>
</dbReference>
<dbReference type="EMBL" id="NBXE01000035">
    <property type="protein sequence ID" value="RFA25042.1"/>
    <property type="molecule type" value="Genomic_DNA"/>
</dbReference>
<dbReference type="GO" id="GO:0006281">
    <property type="term" value="P:DNA repair"/>
    <property type="evidence" value="ECO:0007669"/>
    <property type="project" value="TreeGrafter"/>
</dbReference>
<evidence type="ECO:0000313" key="2">
    <source>
        <dbReference type="Proteomes" id="UP000257080"/>
    </source>
</evidence>
<dbReference type="Pfam" id="PF13419">
    <property type="entry name" value="HAD_2"/>
    <property type="match status" value="1"/>
</dbReference>
<proteinExistence type="predicted"/>
<dbReference type="SFLD" id="SFLDG01135">
    <property type="entry name" value="C1.5.6:_HAD__Beta-PGM__Phospha"/>
    <property type="match status" value="1"/>
</dbReference>
<dbReference type="RefSeq" id="WP_116419940.1">
    <property type="nucleotide sequence ID" value="NZ_NBXC01000030.1"/>
</dbReference>